<evidence type="ECO:0000256" key="3">
    <source>
        <dbReference type="ARBA" id="ARBA00022763"/>
    </source>
</evidence>
<name>A0A5B8VGA4_9BACT</name>
<dbReference type="CDD" id="cd18809">
    <property type="entry name" value="SF1_C_RecD"/>
    <property type="match status" value="1"/>
</dbReference>
<proteinExistence type="inferred from homology"/>
<evidence type="ECO:0000256" key="6">
    <source>
        <dbReference type="ARBA" id="ARBA00022839"/>
    </source>
</evidence>
<evidence type="ECO:0000256" key="10">
    <source>
        <dbReference type="ARBA" id="ARBA00023235"/>
    </source>
</evidence>
<dbReference type="InterPro" id="IPR050534">
    <property type="entry name" value="Coronavir_polyprotein_1ab"/>
</dbReference>
<evidence type="ECO:0000256" key="4">
    <source>
        <dbReference type="ARBA" id="ARBA00022801"/>
    </source>
</evidence>
<dbReference type="GO" id="GO:0003677">
    <property type="term" value="F:DNA binding"/>
    <property type="evidence" value="ECO:0007669"/>
    <property type="project" value="UniProtKB-UniRule"/>
</dbReference>
<keyword evidence="4 11" id="KW-0378">Hydrolase</keyword>
<dbReference type="GO" id="GO:0009338">
    <property type="term" value="C:exodeoxyribonuclease V complex"/>
    <property type="evidence" value="ECO:0007669"/>
    <property type="project" value="InterPro"/>
</dbReference>
<keyword evidence="5 11" id="KW-0347">Helicase</keyword>
<evidence type="ECO:0000256" key="1">
    <source>
        <dbReference type="ARBA" id="ARBA00022722"/>
    </source>
</evidence>
<dbReference type="Gene3D" id="3.40.50.300">
    <property type="entry name" value="P-loop containing nucleotide triphosphate hydrolases"/>
    <property type="match status" value="3"/>
</dbReference>
<keyword evidence="8 11" id="KW-0238">DNA-binding</keyword>
<dbReference type="AlphaFoldDB" id="A0A5B8VGA4"/>
<dbReference type="InterPro" id="IPR003593">
    <property type="entry name" value="AAA+_ATPase"/>
</dbReference>
<dbReference type="PANTHER" id="PTHR43788">
    <property type="entry name" value="DNA2/NAM7 HELICASE FAMILY MEMBER"/>
    <property type="match status" value="1"/>
</dbReference>
<dbReference type="Proteomes" id="UP000321291">
    <property type="component" value="Chromosome"/>
</dbReference>
<dbReference type="InterPro" id="IPR027785">
    <property type="entry name" value="UvrD-like_helicase_C"/>
</dbReference>
<dbReference type="NCBIfam" id="TIGR01447">
    <property type="entry name" value="recD"/>
    <property type="match status" value="1"/>
</dbReference>
<evidence type="ECO:0000256" key="7">
    <source>
        <dbReference type="ARBA" id="ARBA00022840"/>
    </source>
</evidence>
<dbReference type="InterPro" id="IPR041851">
    <property type="entry name" value="RecD_N_sf"/>
</dbReference>
<reference evidence="13 14" key="1">
    <citation type="journal article" date="2017" name="Int. J. Syst. Evol. Microbiol.">
        <title>Arachidicoccus ginsenosidivorans sp. nov., with ginsenoside-converting activity isolated from ginseng cultivating soil.</title>
        <authorList>
            <person name="Siddiqi M.Z."/>
            <person name="Aslam Z."/>
            <person name="Im W.T."/>
        </authorList>
    </citation>
    <scope>NUCLEOTIDE SEQUENCE [LARGE SCALE GENOMIC DNA]</scope>
    <source>
        <strain evidence="13 14">Gsoil 809</strain>
    </source>
</reference>
<dbReference type="SMART" id="SM00382">
    <property type="entry name" value="AAA"/>
    <property type="match status" value="1"/>
</dbReference>
<protein>
    <recommendedName>
        <fullName evidence="11">RecBCD enzyme subunit RecD</fullName>
        <ecNumber evidence="11">5.6.2.3</ecNumber>
    </recommendedName>
    <alternativeName>
        <fullName evidence="11">DNA 5'-3' helicase subunit RecD</fullName>
    </alternativeName>
    <alternativeName>
        <fullName evidence="11">Exonuclease V subunit RecD</fullName>
        <shortName evidence="11">ExoV subunit RecD</shortName>
    </alternativeName>
    <alternativeName>
        <fullName evidence="11">Helicase/nuclease RecBCD subunit RecD</fullName>
    </alternativeName>
</protein>
<dbReference type="KEGG" id="agi:FSB73_01855"/>
<sequence length="592" mass="65474">MSTVYNIHQVFARFFKDEHLEPYLFELSRMLEEGHICLDPQSADLDGLKEAGYDDLPGVEAIASSPLVSDGRAHTPFILLGDRLYMQRYYYYESLILDRIRGFIDAEGGKLQQRLTDLLRLQPDIAALFPGSELTNGKVEWQWMAAITTVLHDFSIITGGPGTGKTTTVAKVLSLLLQLNHKLRIALCAPTGKAAARMAESLRAAGKNSAPFIREAFEGLQPATIHRLLGTIHSSPEFKHNRLQPLDVDVVIVDEASMIDVALMAKLMDAVGEETKLILLGDKDQLASVEAGSLFGDLCKALPTLNGFSERFLQEIAPLLPAGSVLHEASDGTDSPHLLFEHIVELQFSHRFSDGKGIGKFSKAILNNQPELIQEFFGNQDDQVKIDTKYDTAVFDHFVRGYKEFIEQPDILSALQKLNNLRVLCAVREGAFGVDQVNARIERLLRQKAGLKPFEPFYQNRPIMVTSNNSQLNLFNGDIGIIREDEQGVMRAWFEAADGSLKSVLPGFVGKVETAFAMTIHKSQGSEFKDVLIMLPQNEQATKMMTRELLYTAVTRARSQVIIQGSEAAILTAAAVGIHRGSGVIGRLRANP</sequence>
<keyword evidence="2 11" id="KW-0547">Nucleotide-binding</keyword>
<dbReference type="InterPro" id="IPR006344">
    <property type="entry name" value="RecD"/>
</dbReference>
<dbReference type="Gene3D" id="2.30.30.940">
    <property type="match status" value="1"/>
</dbReference>
<evidence type="ECO:0000313" key="14">
    <source>
        <dbReference type="Proteomes" id="UP000321291"/>
    </source>
</evidence>
<dbReference type="RefSeq" id="WP_146779890.1">
    <property type="nucleotide sequence ID" value="NZ_CP042434.1"/>
</dbReference>
<evidence type="ECO:0000256" key="5">
    <source>
        <dbReference type="ARBA" id="ARBA00022806"/>
    </source>
</evidence>
<evidence type="ECO:0000259" key="12">
    <source>
        <dbReference type="SMART" id="SM00382"/>
    </source>
</evidence>
<evidence type="ECO:0000256" key="8">
    <source>
        <dbReference type="ARBA" id="ARBA00023125"/>
    </source>
</evidence>
<accession>A0A5B8VGA4</accession>
<feature type="domain" description="AAA+ ATPase" evidence="12">
    <location>
        <begin position="151"/>
        <end position="454"/>
    </location>
</feature>
<dbReference type="HAMAP" id="MF_01487">
    <property type="entry name" value="RecD"/>
    <property type="match status" value="1"/>
</dbReference>
<comment type="function">
    <text evidence="11">A helicase/nuclease that prepares dsDNA breaks (DSB) for recombinational DNA repair. Binds to DSBs and unwinds DNA via a highly rapid and processive ATP-dependent bidirectional helicase activity. Unwinds dsDNA until it encounters a Chi (crossover hotspot instigator) sequence from the 3' direction. Cuts ssDNA a few nucleotides 3' to the Chi site. The properties and activities of the enzyme are changed at Chi. The Chi-altered holoenzyme produces a long 3'-ssDNA overhang and facilitates RecA-binding to the ssDNA for homologous DNA recombination and repair. Holoenzyme degrades any linearized DNA that is unable to undergo homologous recombination. In the holoenzyme this subunit has ssDNA-dependent ATPase and 5'-3' helicase activity. When added to pre-assembled RecBC greatly stimulates nuclease activity and augments holoenzyme processivity. Negatively regulates the RecA-loading ability of RecBCD.</text>
</comment>
<dbReference type="CDD" id="cd17933">
    <property type="entry name" value="DEXSc_RecD-like"/>
    <property type="match status" value="1"/>
</dbReference>
<comment type="similarity">
    <text evidence="11">Belongs to the RecD family.</text>
</comment>
<dbReference type="GO" id="GO:0017116">
    <property type="term" value="F:single-stranded DNA helicase activity"/>
    <property type="evidence" value="ECO:0007669"/>
    <property type="project" value="TreeGrafter"/>
</dbReference>
<dbReference type="GO" id="GO:0005524">
    <property type="term" value="F:ATP binding"/>
    <property type="evidence" value="ECO:0007669"/>
    <property type="project" value="UniProtKB-UniRule"/>
</dbReference>
<keyword evidence="10 11" id="KW-0413">Isomerase</keyword>
<dbReference type="GO" id="GO:0000724">
    <property type="term" value="P:double-strand break repair via homologous recombination"/>
    <property type="evidence" value="ECO:0007669"/>
    <property type="project" value="UniProtKB-UniRule"/>
</dbReference>
<gene>
    <name evidence="11 13" type="primary">recD</name>
    <name evidence="13" type="ORF">FSB73_01855</name>
</gene>
<evidence type="ECO:0000313" key="13">
    <source>
        <dbReference type="EMBL" id="QEC70627.1"/>
    </source>
</evidence>
<keyword evidence="14" id="KW-1185">Reference proteome</keyword>
<evidence type="ECO:0000256" key="9">
    <source>
        <dbReference type="ARBA" id="ARBA00023204"/>
    </source>
</evidence>
<dbReference type="GO" id="GO:0008854">
    <property type="term" value="F:exodeoxyribonuclease V activity"/>
    <property type="evidence" value="ECO:0007669"/>
    <property type="project" value="InterPro"/>
</dbReference>
<evidence type="ECO:0000256" key="11">
    <source>
        <dbReference type="HAMAP-Rule" id="MF_01487"/>
    </source>
</evidence>
<keyword evidence="6 11" id="KW-0269">Exonuclease</keyword>
<dbReference type="Pfam" id="PF13245">
    <property type="entry name" value="AAA_19"/>
    <property type="match status" value="1"/>
</dbReference>
<dbReference type="SUPFAM" id="SSF52540">
    <property type="entry name" value="P-loop containing nucleoside triphosphate hydrolases"/>
    <property type="match status" value="1"/>
</dbReference>
<keyword evidence="1 11" id="KW-0540">Nuclease</keyword>
<feature type="binding site" evidence="11">
    <location>
        <begin position="159"/>
        <end position="166"/>
    </location>
    <ligand>
        <name>ATP</name>
        <dbReference type="ChEBI" id="CHEBI:30616"/>
    </ligand>
</feature>
<dbReference type="GO" id="GO:0043139">
    <property type="term" value="F:5'-3' DNA helicase activity"/>
    <property type="evidence" value="ECO:0007669"/>
    <property type="project" value="UniProtKB-UniRule"/>
</dbReference>
<comment type="subunit">
    <text evidence="11">Heterotrimer of RecB, RecC and RecD. All subunits contribute to DNA-binding.</text>
</comment>
<keyword evidence="3 11" id="KW-0227">DNA damage</keyword>
<organism evidence="13 14">
    <name type="scientific">Arachidicoccus ginsenosidivorans</name>
    <dbReference type="NCBI Taxonomy" id="496057"/>
    <lineage>
        <taxon>Bacteria</taxon>
        <taxon>Pseudomonadati</taxon>
        <taxon>Bacteroidota</taxon>
        <taxon>Chitinophagia</taxon>
        <taxon>Chitinophagales</taxon>
        <taxon>Chitinophagaceae</taxon>
        <taxon>Arachidicoccus</taxon>
    </lineage>
</organism>
<dbReference type="PANTHER" id="PTHR43788:SF6">
    <property type="entry name" value="DNA HELICASE B"/>
    <property type="match status" value="1"/>
</dbReference>
<dbReference type="EC" id="5.6.2.3" evidence="11"/>
<dbReference type="Pfam" id="PF13538">
    <property type="entry name" value="UvrD_C_2"/>
    <property type="match status" value="1"/>
</dbReference>
<dbReference type="InterPro" id="IPR027417">
    <property type="entry name" value="P-loop_NTPase"/>
</dbReference>
<comment type="catalytic activity">
    <reaction evidence="11">
        <text>ATP + H2O = ADP + phosphate + H(+)</text>
        <dbReference type="Rhea" id="RHEA:13065"/>
        <dbReference type="ChEBI" id="CHEBI:15377"/>
        <dbReference type="ChEBI" id="CHEBI:15378"/>
        <dbReference type="ChEBI" id="CHEBI:30616"/>
        <dbReference type="ChEBI" id="CHEBI:43474"/>
        <dbReference type="ChEBI" id="CHEBI:456216"/>
        <dbReference type="EC" id="5.6.2.3"/>
    </reaction>
</comment>
<keyword evidence="9 11" id="KW-0234">DNA repair</keyword>
<comment type="miscellaneous">
    <text evidence="11">In the RecBCD complex, RecB has a slow 3'-5' helicase, an exonuclease activity and loads RecA onto ssDNA, RecD has a fast 5'-3' helicase activity, while RecC stimulates the ATPase and processivity of the RecB helicase and contributes to recognition of the Chi site.</text>
</comment>
<keyword evidence="7 11" id="KW-0067">ATP-binding</keyword>
<dbReference type="EMBL" id="CP042434">
    <property type="protein sequence ID" value="QEC70627.1"/>
    <property type="molecule type" value="Genomic_DNA"/>
</dbReference>
<dbReference type="GO" id="GO:0016887">
    <property type="term" value="F:ATP hydrolysis activity"/>
    <property type="evidence" value="ECO:0007669"/>
    <property type="project" value="RHEA"/>
</dbReference>
<evidence type="ECO:0000256" key="2">
    <source>
        <dbReference type="ARBA" id="ARBA00022741"/>
    </source>
</evidence>
<dbReference type="OrthoDB" id="9803432at2"/>
<dbReference type="Gene3D" id="1.10.10.1020">
    <property type="entry name" value="RecBCD complex, subunit RecD, N-terminal domain"/>
    <property type="match status" value="1"/>
</dbReference>